<proteinExistence type="predicted"/>
<evidence type="ECO:0000256" key="2">
    <source>
        <dbReference type="SAM" id="SignalP"/>
    </source>
</evidence>
<comment type="caution">
    <text evidence="3">The sequence shown here is derived from an EMBL/GenBank/DDBJ whole genome shotgun (WGS) entry which is preliminary data.</text>
</comment>
<protein>
    <submittedName>
        <fullName evidence="3">Uncharacterized protein</fullName>
    </submittedName>
</protein>
<gene>
    <name evidence="3" type="ORF">ZIOFF_052399</name>
</gene>
<feature type="region of interest" description="Disordered" evidence="1">
    <location>
        <begin position="115"/>
        <end position="138"/>
    </location>
</feature>
<evidence type="ECO:0000256" key="1">
    <source>
        <dbReference type="SAM" id="MobiDB-lite"/>
    </source>
</evidence>
<feature type="compositionally biased region" description="Basic and acidic residues" evidence="1">
    <location>
        <begin position="129"/>
        <end position="138"/>
    </location>
</feature>
<accession>A0A8J5FK64</accession>
<dbReference type="EMBL" id="JACMSC010000014">
    <property type="protein sequence ID" value="KAG6491067.1"/>
    <property type="molecule type" value="Genomic_DNA"/>
</dbReference>
<organism evidence="3 4">
    <name type="scientific">Zingiber officinale</name>
    <name type="common">Ginger</name>
    <name type="synonym">Amomum zingiber</name>
    <dbReference type="NCBI Taxonomy" id="94328"/>
    <lineage>
        <taxon>Eukaryota</taxon>
        <taxon>Viridiplantae</taxon>
        <taxon>Streptophyta</taxon>
        <taxon>Embryophyta</taxon>
        <taxon>Tracheophyta</taxon>
        <taxon>Spermatophyta</taxon>
        <taxon>Magnoliopsida</taxon>
        <taxon>Liliopsida</taxon>
        <taxon>Zingiberales</taxon>
        <taxon>Zingiberaceae</taxon>
        <taxon>Zingiber</taxon>
    </lineage>
</organism>
<dbReference type="Proteomes" id="UP000734854">
    <property type="component" value="Unassembled WGS sequence"/>
</dbReference>
<feature type="chain" id="PRO_5035267237" evidence="2">
    <location>
        <begin position="27"/>
        <end position="138"/>
    </location>
</feature>
<reference evidence="3 4" key="1">
    <citation type="submission" date="2020-08" db="EMBL/GenBank/DDBJ databases">
        <title>Plant Genome Project.</title>
        <authorList>
            <person name="Zhang R.-G."/>
        </authorList>
    </citation>
    <scope>NUCLEOTIDE SEQUENCE [LARGE SCALE GENOMIC DNA]</scope>
    <source>
        <tissue evidence="3">Rhizome</tissue>
    </source>
</reference>
<evidence type="ECO:0000313" key="3">
    <source>
        <dbReference type="EMBL" id="KAG6491067.1"/>
    </source>
</evidence>
<evidence type="ECO:0000313" key="4">
    <source>
        <dbReference type="Proteomes" id="UP000734854"/>
    </source>
</evidence>
<dbReference type="AlphaFoldDB" id="A0A8J5FK64"/>
<feature type="signal peptide" evidence="2">
    <location>
        <begin position="1"/>
        <end position="26"/>
    </location>
</feature>
<name>A0A8J5FK64_ZINOF</name>
<keyword evidence="4" id="KW-1185">Reference proteome</keyword>
<keyword evidence="2" id="KW-0732">Signal</keyword>
<sequence>MACIRFRFPSLVLAIIIIATSHTVLGKNEEAKGAGDKEDGIANSVSSALGRKMHGLRELYSEKMMDSTTKIHEKAARKIGVFKSDDTVLPKANNGKQHLDAVAEMFNMLNKDYQARARRRPPINNSSPLKDDADHLKH</sequence>